<evidence type="ECO:0000313" key="4">
    <source>
        <dbReference type="EMBL" id="KAF2765467.1"/>
    </source>
</evidence>
<evidence type="ECO:0000256" key="3">
    <source>
        <dbReference type="SAM" id="MobiDB-lite"/>
    </source>
</evidence>
<dbReference type="InterPro" id="IPR036291">
    <property type="entry name" value="NAD(P)-bd_dom_sf"/>
</dbReference>
<feature type="region of interest" description="Disordered" evidence="3">
    <location>
        <begin position="1"/>
        <end position="25"/>
    </location>
</feature>
<dbReference type="PANTHER" id="PTHR24320:SF272">
    <property type="entry name" value="NAD(P)-BINDING ROSSMANN-FOLD SUPERFAMILY PROTEIN"/>
    <property type="match status" value="1"/>
</dbReference>
<gene>
    <name evidence="4" type="ORF">EJ03DRAFT_330937</name>
</gene>
<keyword evidence="2" id="KW-0560">Oxidoreductase</keyword>
<dbReference type="Proteomes" id="UP000799436">
    <property type="component" value="Unassembled WGS sequence"/>
</dbReference>
<name>A0A6G1KXZ4_9PEZI</name>
<protein>
    <submittedName>
        <fullName evidence="4">Short-chain dehydrogenase</fullName>
    </submittedName>
</protein>
<reference evidence="4" key="1">
    <citation type="journal article" date="2020" name="Stud. Mycol.">
        <title>101 Dothideomycetes genomes: a test case for predicting lifestyles and emergence of pathogens.</title>
        <authorList>
            <person name="Haridas S."/>
            <person name="Albert R."/>
            <person name="Binder M."/>
            <person name="Bloem J."/>
            <person name="Labutti K."/>
            <person name="Salamov A."/>
            <person name="Andreopoulos B."/>
            <person name="Baker S."/>
            <person name="Barry K."/>
            <person name="Bills G."/>
            <person name="Bluhm B."/>
            <person name="Cannon C."/>
            <person name="Castanera R."/>
            <person name="Culley D."/>
            <person name="Daum C."/>
            <person name="Ezra D."/>
            <person name="Gonzalez J."/>
            <person name="Henrissat B."/>
            <person name="Kuo A."/>
            <person name="Liang C."/>
            <person name="Lipzen A."/>
            <person name="Lutzoni F."/>
            <person name="Magnuson J."/>
            <person name="Mondo S."/>
            <person name="Nolan M."/>
            <person name="Ohm R."/>
            <person name="Pangilinan J."/>
            <person name="Park H.-J."/>
            <person name="Ramirez L."/>
            <person name="Alfaro M."/>
            <person name="Sun H."/>
            <person name="Tritt A."/>
            <person name="Yoshinaga Y."/>
            <person name="Zwiers L.-H."/>
            <person name="Turgeon B."/>
            <person name="Goodwin S."/>
            <person name="Spatafora J."/>
            <person name="Crous P."/>
            <person name="Grigoriev I."/>
        </authorList>
    </citation>
    <scope>NUCLEOTIDE SEQUENCE</scope>
    <source>
        <strain evidence="4">CBS 116005</strain>
    </source>
</reference>
<dbReference type="PANTHER" id="PTHR24320">
    <property type="entry name" value="RETINOL DEHYDROGENASE"/>
    <property type="match status" value="1"/>
</dbReference>
<accession>A0A6G1KXZ4</accession>
<comment type="similarity">
    <text evidence="1">Belongs to the short-chain dehydrogenases/reductases (SDR) family.</text>
</comment>
<dbReference type="Gene3D" id="3.40.50.720">
    <property type="entry name" value="NAD(P)-binding Rossmann-like Domain"/>
    <property type="match status" value="1"/>
</dbReference>
<evidence type="ECO:0000256" key="2">
    <source>
        <dbReference type="ARBA" id="ARBA00023002"/>
    </source>
</evidence>
<keyword evidence="5" id="KW-1185">Reference proteome</keyword>
<dbReference type="SUPFAM" id="SSF51735">
    <property type="entry name" value="NAD(P)-binding Rossmann-fold domains"/>
    <property type="match status" value="1"/>
</dbReference>
<dbReference type="GO" id="GO:0016491">
    <property type="term" value="F:oxidoreductase activity"/>
    <property type="evidence" value="ECO:0007669"/>
    <property type="project" value="UniProtKB-KW"/>
</dbReference>
<dbReference type="PRINTS" id="PR00081">
    <property type="entry name" value="GDHRDH"/>
</dbReference>
<proteinExistence type="inferred from homology"/>
<evidence type="ECO:0000256" key="1">
    <source>
        <dbReference type="ARBA" id="ARBA00006484"/>
    </source>
</evidence>
<dbReference type="InterPro" id="IPR002347">
    <property type="entry name" value="SDR_fam"/>
</dbReference>
<evidence type="ECO:0000313" key="5">
    <source>
        <dbReference type="Proteomes" id="UP000799436"/>
    </source>
</evidence>
<sequence length="366" mass="39892">MAPTSKDGPSRYIEAYKDPQGPGDARPTALQIIQDNGLLGRLTDKTFLVTGGTDGLGKETVRQLVKTGARVFFSARSSEKAEQVRKEILAESTAASDLEGPRLEWIKIDNASLKSVREGVESFLNRSDSLNVLIGNAGVGLTPHAVTADGFEKQFAVNHLAHFLMFQLLRPLMLKSSKPDFHSRYVAVSSSAHMFCPVQIGNYNQETKATERVDPLCSFTEDTYNPMVAYGQSKTANIWMANQIERQYGSEGLHGLSIHPGAIFTAGFANFDKKAAAVLAQVFESDVIKASMKNVEQGAATQVMAAIDKELEGKGGLYLNDGHVADPLLEEEPIGNTGYRSWAYDPEGEKKLWRDSLEMVGLSNSA</sequence>
<organism evidence="4 5">
    <name type="scientific">Teratosphaeria nubilosa</name>
    <dbReference type="NCBI Taxonomy" id="161662"/>
    <lineage>
        <taxon>Eukaryota</taxon>
        <taxon>Fungi</taxon>
        <taxon>Dikarya</taxon>
        <taxon>Ascomycota</taxon>
        <taxon>Pezizomycotina</taxon>
        <taxon>Dothideomycetes</taxon>
        <taxon>Dothideomycetidae</taxon>
        <taxon>Mycosphaerellales</taxon>
        <taxon>Teratosphaeriaceae</taxon>
        <taxon>Teratosphaeria</taxon>
    </lineage>
</organism>
<dbReference type="EMBL" id="ML995891">
    <property type="protein sequence ID" value="KAF2765467.1"/>
    <property type="molecule type" value="Genomic_DNA"/>
</dbReference>
<dbReference type="AlphaFoldDB" id="A0A6G1KXZ4"/>
<dbReference type="Pfam" id="PF00106">
    <property type="entry name" value="adh_short"/>
    <property type="match status" value="1"/>
</dbReference>
<dbReference type="OrthoDB" id="191139at2759"/>